<dbReference type="Pfam" id="PF00240">
    <property type="entry name" value="ubiquitin"/>
    <property type="match status" value="1"/>
</dbReference>
<dbReference type="InterPro" id="IPR029071">
    <property type="entry name" value="Ubiquitin-like_domsf"/>
</dbReference>
<proteinExistence type="evidence at transcript level"/>
<dbReference type="SMART" id="SM00213">
    <property type="entry name" value="UBQ"/>
    <property type="match status" value="1"/>
</dbReference>
<dbReference type="GO" id="GO:0036503">
    <property type="term" value="P:ERAD pathway"/>
    <property type="evidence" value="ECO:0007669"/>
    <property type="project" value="InterPro"/>
</dbReference>
<dbReference type="PROSITE" id="PS50053">
    <property type="entry name" value="UBIQUITIN_2"/>
    <property type="match status" value="1"/>
</dbReference>
<reference evidence="4" key="1">
    <citation type="submission" date="2020-04" db="EMBL/GenBank/DDBJ databases">
        <authorList>
            <person name="Neveu A P."/>
        </authorList>
    </citation>
    <scope>NUCLEOTIDE SEQUENCE</scope>
    <source>
        <tissue evidence="4">Whole embryo</tissue>
    </source>
</reference>
<evidence type="ECO:0000256" key="2">
    <source>
        <dbReference type="SAM" id="Phobius"/>
    </source>
</evidence>
<protein>
    <submittedName>
        <fullName evidence="4">Transmembrane and ubiquitin-like domain-containing protein 1</fullName>
    </submittedName>
</protein>
<dbReference type="PANTHER" id="PTHR14557:SF5">
    <property type="entry name" value="UBIQUITIN-LIKE DOMAIN-CONTAINING PROTEIN"/>
    <property type="match status" value="1"/>
</dbReference>
<dbReference type="EMBL" id="LR791271">
    <property type="protein sequence ID" value="CAB3267133.1"/>
    <property type="molecule type" value="mRNA"/>
</dbReference>
<keyword evidence="2" id="KW-1133">Transmembrane helix</keyword>
<gene>
    <name evidence="4" type="primary">Tmub1</name>
</gene>
<name>A0A6F9DVU0_9ASCI</name>
<dbReference type="CDD" id="cd17057">
    <property type="entry name" value="Ubl_TMUB1_like"/>
    <property type="match status" value="1"/>
</dbReference>
<feature type="transmembrane region" description="Helical" evidence="2">
    <location>
        <begin position="209"/>
        <end position="231"/>
    </location>
</feature>
<feature type="region of interest" description="Disordered" evidence="1">
    <location>
        <begin position="46"/>
        <end position="103"/>
    </location>
</feature>
<feature type="domain" description="Ubiquitin-like" evidence="3">
    <location>
        <begin position="109"/>
        <end position="168"/>
    </location>
</feature>
<evidence type="ECO:0000313" key="4">
    <source>
        <dbReference type="EMBL" id="CAB3267133.1"/>
    </source>
</evidence>
<feature type="transmembrane region" description="Helical" evidence="2">
    <location>
        <begin position="13"/>
        <end position="31"/>
    </location>
</feature>
<dbReference type="PANTHER" id="PTHR14557">
    <property type="entry name" value="PROTEIN C7ORF21"/>
    <property type="match status" value="1"/>
</dbReference>
<accession>A0A6F9DVU0</accession>
<keyword evidence="2 4" id="KW-0812">Transmembrane</keyword>
<dbReference type="InterPro" id="IPR040352">
    <property type="entry name" value="TMUB1/2"/>
</dbReference>
<dbReference type="SUPFAM" id="SSF54236">
    <property type="entry name" value="Ubiquitin-like"/>
    <property type="match status" value="1"/>
</dbReference>
<evidence type="ECO:0000259" key="3">
    <source>
        <dbReference type="PROSITE" id="PS50053"/>
    </source>
</evidence>
<sequence length="256" mass="28780">MSSYLIDGIGDEVTLLITSAFVVIMLTVAWMSTRVTDNSYDQFMAGRQQRQQQQTTNQATNEPPTPAPNDTTEPTESVTTEDSSSVSDSEPVHVPDQQFDNTEMPEGHFLIRLKFMDESIKTIRVKPSDTISEIRRRSFPANTADRYRLIYRGQVLRNSSQTIQECNILSTDSPVVHCFLSAEPARSNQPSSASQQLQQAVDDLNMGHFFMPLFGSVLALLWYVCIFHTSLFSLPSVFGIIGLTCFYIVLIANQFF</sequence>
<dbReference type="Gene3D" id="3.10.20.90">
    <property type="entry name" value="Phosphatidylinositol 3-kinase Catalytic Subunit, Chain A, domain 1"/>
    <property type="match status" value="1"/>
</dbReference>
<dbReference type="AlphaFoldDB" id="A0A6F9DVU0"/>
<evidence type="ECO:0000256" key="1">
    <source>
        <dbReference type="SAM" id="MobiDB-lite"/>
    </source>
</evidence>
<dbReference type="InterPro" id="IPR000626">
    <property type="entry name" value="Ubiquitin-like_dom"/>
</dbReference>
<organism evidence="4">
    <name type="scientific">Phallusia mammillata</name>
    <dbReference type="NCBI Taxonomy" id="59560"/>
    <lineage>
        <taxon>Eukaryota</taxon>
        <taxon>Metazoa</taxon>
        <taxon>Chordata</taxon>
        <taxon>Tunicata</taxon>
        <taxon>Ascidiacea</taxon>
        <taxon>Phlebobranchia</taxon>
        <taxon>Ascidiidae</taxon>
        <taxon>Phallusia</taxon>
    </lineage>
</organism>
<feature type="transmembrane region" description="Helical" evidence="2">
    <location>
        <begin position="237"/>
        <end position="255"/>
    </location>
</feature>
<feature type="compositionally biased region" description="Low complexity" evidence="1">
    <location>
        <begin position="47"/>
        <end position="96"/>
    </location>
</feature>
<keyword evidence="2" id="KW-0472">Membrane</keyword>